<evidence type="ECO:0000313" key="2">
    <source>
        <dbReference type="EMBL" id="TKX34669.1"/>
    </source>
</evidence>
<protein>
    <submittedName>
        <fullName evidence="2">ATPase</fullName>
    </submittedName>
</protein>
<feature type="coiled-coil region" evidence="1">
    <location>
        <begin position="340"/>
        <end position="367"/>
    </location>
</feature>
<sequence>MLINIERVVDDLKNIKLNNVFFEAIANSMQANATKIDVKIYSANLYGDIQNSLQYIDKLEIIDNGDGFNKENLKSFKEYGSKHKISLGCKGIGRFIYLKIFRHIYIESKNIEFAFNINGIEKQKEASNSITKISFLEPKENISINFKNLEQAIKEHFLPYFLMHENNKHIEINIYNNNKLEYKILSNQIPNFKEKQFNIKEYSFVLTYAYGNKELKNEGHYVADKRVVSKNSDLENEKKYNLFKDNELKIYFILESIYFDKNVNNERNELLIYPKKKTAFQFGDLCWEDIHNELELQLKEIYKENGFDIDKTIKKNRKEAIKKFPYLGAYFDDSNELNIEQMQKNAKKEFENDKNFLRDENNKKDKNYEVKLSKVTQAELAEYIFDRNRIIQKLRECIKNKSIEEEVHNLFMPRHTKDEKQNYKTNNIWLFDDRFMGYDKIFSDFNIKNIFPNLYDKLERPDILSIVSNTYDKNKITDILLIEFKKPHENITPAQAEEQLLKYGRFINHLVDNKIRIWAYAFLKFNNDTMESLNDKAYNKIFTSSNFPLCYKYHERNNMIINFLDYEALICDAENRNKLFLNILKGKYLNDE</sequence>
<name>A0ABY2TKT2_9BACT</name>
<dbReference type="Gene3D" id="3.30.565.10">
    <property type="entry name" value="Histidine kinase-like ATPase, C-terminal domain"/>
    <property type="match status" value="1"/>
</dbReference>
<dbReference type="InterPro" id="IPR036890">
    <property type="entry name" value="HATPase_C_sf"/>
</dbReference>
<comment type="caution">
    <text evidence="2">The sequence shown here is derived from an EMBL/GenBank/DDBJ whole genome shotgun (WGS) entry which is preliminary data.</text>
</comment>
<reference evidence="2 3" key="1">
    <citation type="submission" date="2018-05" db="EMBL/GenBank/DDBJ databases">
        <title>Novel Campyloabacter and Helicobacter Species and Strains.</title>
        <authorList>
            <person name="Mannion A.J."/>
            <person name="Shen Z."/>
            <person name="Fox J.G."/>
        </authorList>
    </citation>
    <scope>NUCLEOTIDE SEQUENCE [LARGE SCALE GENOMIC DNA]</scope>
    <source>
        <strain evidence="3">MIT10-5678</strain>
    </source>
</reference>
<organism evidence="2 3">
    <name type="scientific">Campylobacter taeniopygiae</name>
    <dbReference type="NCBI Taxonomy" id="2510188"/>
    <lineage>
        <taxon>Bacteria</taxon>
        <taxon>Pseudomonadati</taxon>
        <taxon>Campylobacterota</taxon>
        <taxon>Epsilonproteobacteria</taxon>
        <taxon>Campylobacterales</taxon>
        <taxon>Campylobacteraceae</taxon>
        <taxon>Campylobacter</taxon>
    </lineage>
</organism>
<evidence type="ECO:0000313" key="3">
    <source>
        <dbReference type="Proteomes" id="UP000309584"/>
    </source>
</evidence>
<dbReference type="EMBL" id="NXLY01000002">
    <property type="protein sequence ID" value="TKX34669.1"/>
    <property type="molecule type" value="Genomic_DNA"/>
</dbReference>
<dbReference type="Proteomes" id="UP000309584">
    <property type="component" value="Unassembled WGS sequence"/>
</dbReference>
<accession>A0ABY2TKT2</accession>
<dbReference type="SUPFAM" id="SSF55874">
    <property type="entry name" value="ATPase domain of HSP90 chaperone/DNA topoisomerase II/histidine kinase"/>
    <property type="match status" value="1"/>
</dbReference>
<keyword evidence="3" id="KW-1185">Reference proteome</keyword>
<gene>
    <name evidence="2" type="ORF">CQA75_01670</name>
</gene>
<dbReference type="Pfam" id="PF13589">
    <property type="entry name" value="HATPase_c_3"/>
    <property type="match status" value="1"/>
</dbReference>
<evidence type="ECO:0000256" key="1">
    <source>
        <dbReference type="SAM" id="Coils"/>
    </source>
</evidence>
<keyword evidence="1" id="KW-0175">Coiled coil</keyword>
<proteinExistence type="predicted"/>